<feature type="domain" description="Lactate/malate dehydrogenase N-terminal" evidence="5">
    <location>
        <begin position="3"/>
        <end position="143"/>
    </location>
</feature>
<feature type="binding site" evidence="3">
    <location>
        <begin position="119"/>
        <end position="121"/>
    </location>
    <ligand>
        <name>NAD(+)</name>
        <dbReference type="ChEBI" id="CHEBI:57540"/>
    </ligand>
</feature>
<evidence type="ECO:0000256" key="3">
    <source>
        <dbReference type="PIRSR" id="PIRSR000102-3"/>
    </source>
</evidence>
<reference evidence="8" key="1">
    <citation type="submission" date="2016-10" db="EMBL/GenBank/DDBJ databases">
        <authorList>
            <person name="Varghese N."/>
            <person name="Submissions S."/>
        </authorList>
    </citation>
    <scope>NUCLEOTIDE SEQUENCE [LARGE SCALE GENOMIC DNA]</scope>
    <source>
        <strain evidence="8">DSM 20403</strain>
    </source>
</reference>
<feature type="active site" description="Proton acceptor" evidence="2">
    <location>
        <position position="176"/>
    </location>
</feature>
<feature type="binding site" evidence="3">
    <location>
        <position position="96"/>
    </location>
    <ligand>
        <name>NAD(+)</name>
        <dbReference type="ChEBI" id="CHEBI:57540"/>
    </ligand>
</feature>
<dbReference type="SUPFAM" id="SSF51735">
    <property type="entry name" value="NAD(P)-binding Rossmann-fold domains"/>
    <property type="match status" value="1"/>
</dbReference>
<dbReference type="SUPFAM" id="SSF56327">
    <property type="entry name" value="LDH C-terminal domain-like"/>
    <property type="match status" value="1"/>
</dbReference>
<proteinExistence type="inferred from homology"/>
<dbReference type="PRINTS" id="PR00086">
    <property type="entry name" value="LLDHDRGNASE"/>
</dbReference>
<accession>A0A1I2Q2D4</accession>
<evidence type="ECO:0000313" key="7">
    <source>
        <dbReference type="EMBL" id="SFG22665.1"/>
    </source>
</evidence>
<evidence type="ECO:0000256" key="2">
    <source>
        <dbReference type="PIRSR" id="PIRSR000102-1"/>
    </source>
</evidence>
<dbReference type="GeneID" id="29801525"/>
<evidence type="ECO:0000256" key="1">
    <source>
        <dbReference type="ARBA" id="ARBA00006054"/>
    </source>
</evidence>
<keyword evidence="3" id="KW-0520">NAD</keyword>
<protein>
    <submittedName>
        <fullName evidence="7">L-lactate dehydrogenase</fullName>
    </submittedName>
</protein>
<dbReference type="InterPro" id="IPR022383">
    <property type="entry name" value="Lactate/malate_DH_C"/>
</dbReference>
<dbReference type="InterPro" id="IPR001236">
    <property type="entry name" value="Lactate/malate_DH_N"/>
</dbReference>
<dbReference type="Pfam" id="PF00056">
    <property type="entry name" value="Ldh_1_N"/>
    <property type="match status" value="1"/>
</dbReference>
<feature type="binding site" evidence="3">
    <location>
        <position position="33"/>
    </location>
    <ligand>
        <name>NAD(+)</name>
        <dbReference type="ChEBI" id="CHEBI:57540"/>
    </ligand>
</feature>
<comment type="similarity">
    <text evidence="1">Belongs to the LDH/MDH superfamily. LDH family.</text>
</comment>
<name>A0A1I2Q2D4_9LACO</name>
<evidence type="ECO:0000259" key="5">
    <source>
        <dbReference type="Pfam" id="PF00056"/>
    </source>
</evidence>
<dbReference type="EMBL" id="FOPI01000006">
    <property type="protein sequence ID" value="SFG22665.1"/>
    <property type="molecule type" value="Genomic_DNA"/>
</dbReference>
<dbReference type="Gene3D" id="3.90.110.10">
    <property type="entry name" value="Lactate dehydrogenase/glycoside hydrolase, family 4, C-terminal"/>
    <property type="match status" value="1"/>
</dbReference>
<evidence type="ECO:0000256" key="4">
    <source>
        <dbReference type="RuleBase" id="RU003369"/>
    </source>
</evidence>
<evidence type="ECO:0000313" key="8">
    <source>
        <dbReference type="Proteomes" id="UP000182635"/>
    </source>
</evidence>
<organism evidence="7 8">
    <name type="scientific">Ligilactobacillus ruminis DSM 20403 = NBRC 102161</name>
    <dbReference type="NCBI Taxonomy" id="1423798"/>
    <lineage>
        <taxon>Bacteria</taxon>
        <taxon>Bacillati</taxon>
        <taxon>Bacillota</taxon>
        <taxon>Bacilli</taxon>
        <taxon>Lactobacillales</taxon>
        <taxon>Lactobacillaceae</taxon>
        <taxon>Ligilactobacillus</taxon>
    </lineage>
</organism>
<sequence>MRKFAVIGLGHVGATVAYTLVTKGLADELVLIDSNDDKCMAEQYDLLDSLGRLDTHTKIKVQDYSELKDADIIITAFGNIAALSLDGDRFGEFNFNTAAAADVGPKIKESGFNGVIVNISNPCDVIATLLQKYTGLPKNQVFGTGTFLDTARMQRAVGQALNQDPKNVTGYVMGEHGESQFTAWSTVRVAGHPIAEVAKENNLDLEDLDKQARRGGWLVFSGKRYTCYAIATCAIKLALAVLSDAHLACPASVYLEKYGCYVGYPAVIGAEGVVSVNYTELPAEEEEKLQSSAEFIAKKVKSLED</sequence>
<dbReference type="AlphaFoldDB" id="A0A1I2Q2D4"/>
<dbReference type="GO" id="GO:0006089">
    <property type="term" value="P:lactate metabolic process"/>
    <property type="evidence" value="ECO:0007669"/>
    <property type="project" value="TreeGrafter"/>
</dbReference>
<dbReference type="RefSeq" id="WP_014072886.1">
    <property type="nucleotide sequence ID" value="NZ_AYYL01000011.1"/>
</dbReference>
<dbReference type="PANTHER" id="PTHR43128">
    <property type="entry name" value="L-2-HYDROXYCARBOXYLATE DEHYDROGENASE (NAD(P)(+))"/>
    <property type="match status" value="1"/>
</dbReference>
<dbReference type="Proteomes" id="UP000182635">
    <property type="component" value="Unassembled WGS sequence"/>
</dbReference>
<feature type="binding site" evidence="3">
    <location>
        <begin position="8"/>
        <end position="13"/>
    </location>
    <ligand>
        <name>NAD(+)</name>
        <dbReference type="ChEBI" id="CHEBI:57540"/>
    </ligand>
</feature>
<dbReference type="CDD" id="cd05291">
    <property type="entry name" value="HicDH_like"/>
    <property type="match status" value="1"/>
</dbReference>
<dbReference type="InterPro" id="IPR036291">
    <property type="entry name" value="NAD(P)-bd_dom_sf"/>
</dbReference>
<dbReference type="PIRSF" id="PIRSF000102">
    <property type="entry name" value="Lac_mal_DH"/>
    <property type="match status" value="1"/>
</dbReference>
<dbReference type="InterPro" id="IPR001557">
    <property type="entry name" value="L-lactate/malate_DH"/>
</dbReference>
<dbReference type="OrthoDB" id="9802969at2"/>
<dbReference type="PANTHER" id="PTHR43128:SF31">
    <property type="entry name" value="L-LACTATE DEHYDROGENASE"/>
    <property type="match status" value="1"/>
</dbReference>
<evidence type="ECO:0000259" key="6">
    <source>
        <dbReference type="Pfam" id="PF02866"/>
    </source>
</evidence>
<keyword evidence="4" id="KW-0560">Oxidoreductase</keyword>
<dbReference type="Pfam" id="PF02866">
    <property type="entry name" value="Ldh_1_C"/>
    <property type="match status" value="1"/>
</dbReference>
<dbReference type="Gene3D" id="3.40.50.720">
    <property type="entry name" value="NAD(P)-binding Rossmann-like Domain"/>
    <property type="match status" value="1"/>
</dbReference>
<gene>
    <name evidence="7" type="ORF">SAMN02910432_00434</name>
</gene>
<dbReference type="InterPro" id="IPR015955">
    <property type="entry name" value="Lactate_DH/Glyco_Ohase_4_C"/>
</dbReference>
<feature type="domain" description="Lactate/malate dehydrogenase C-terminal" evidence="6">
    <location>
        <begin position="146"/>
        <end position="302"/>
    </location>
</feature>
<dbReference type="GO" id="GO:0004459">
    <property type="term" value="F:L-lactate dehydrogenase (NAD+) activity"/>
    <property type="evidence" value="ECO:0007669"/>
    <property type="project" value="TreeGrafter"/>
</dbReference>